<evidence type="ECO:0000256" key="1">
    <source>
        <dbReference type="ARBA" id="ARBA00004141"/>
    </source>
</evidence>
<evidence type="ECO:0000256" key="7">
    <source>
        <dbReference type="ARBA" id="ARBA00023224"/>
    </source>
</evidence>
<evidence type="ECO:0000256" key="2">
    <source>
        <dbReference type="ARBA" id="ARBA00022692"/>
    </source>
</evidence>
<evidence type="ECO:0000256" key="8">
    <source>
        <dbReference type="SAM" id="MobiDB-lite"/>
    </source>
</evidence>
<dbReference type="InterPro" id="IPR000276">
    <property type="entry name" value="GPCR_Rhodpsn"/>
</dbReference>
<evidence type="ECO:0000313" key="12">
    <source>
        <dbReference type="Proteomes" id="UP001608902"/>
    </source>
</evidence>
<evidence type="ECO:0000313" key="11">
    <source>
        <dbReference type="EMBL" id="MFH4973656.1"/>
    </source>
</evidence>
<evidence type="ECO:0000259" key="10">
    <source>
        <dbReference type="PROSITE" id="PS50262"/>
    </source>
</evidence>
<name>A0ABD6E372_9BILA</name>
<feature type="domain" description="G-protein coupled receptors family 1 profile" evidence="10">
    <location>
        <begin position="1"/>
        <end position="212"/>
    </location>
</feature>
<reference evidence="11 12" key="1">
    <citation type="submission" date="2024-08" db="EMBL/GenBank/DDBJ databases">
        <title>Gnathostoma spinigerum genome.</title>
        <authorList>
            <person name="Gonzalez-Bertolin B."/>
            <person name="Monzon S."/>
            <person name="Zaballos A."/>
            <person name="Jimenez P."/>
            <person name="Dekumyoy P."/>
            <person name="Varona S."/>
            <person name="Cuesta I."/>
            <person name="Sumanam S."/>
            <person name="Adisakwattana P."/>
            <person name="Gasser R.B."/>
            <person name="Hernandez-Gonzalez A."/>
            <person name="Young N.D."/>
            <person name="Perteguer M.J."/>
        </authorList>
    </citation>
    <scope>NUCLEOTIDE SEQUENCE [LARGE SCALE GENOMIC DNA]</scope>
    <source>
        <strain evidence="11">AL3</strain>
        <tissue evidence="11">Liver</tissue>
    </source>
</reference>
<proteinExistence type="predicted"/>
<comment type="caution">
    <text evidence="11">The sequence shown here is derived from an EMBL/GenBank/DDBJ whole genome shotgun (WGS) entry which is preliminary data.</text>
</comment>
<evidence type="ECO:0000256" key="4">
    <source>
        <dbReference type="ARBA" id="ARBA00023040"/>
    </source>
</evidence>
<gene>
    <name evidence="11" type="ORF">AB6A40_000365</name>
</gene>
<feature type="transmembrane region" description="Helical" evidence="9">
    <location>
        <begin position="157"/>
        <end position="177"/>
    </location>
</feature>
<dbReference type="InterPro" id="IPR017452">
    <property type="entry name" value="GPCR_Rhodpsn_7TM"/>
</dbReference>
<keyword evidence="7" id="KW-0807">Transducer</keyword>
<feature type="region of interest" description="Disordered" evidence="8">
    <location>
        <begin position="57"/>
        <end position="87"/>
    </location>
</feature>
<evidence type="ECO:0000256" key="5">
    <source>
        <dbReference type="ARBA" id="ARBA00023136"/>
    </source>
</evidence>
<comment type="subcellular location">
    <subcellularLocation>
        <location evidence="1">Membrane</location>
        <topology evidence="1">Multi-pass membrane protein</topology>
    </subcellularLocation>
</comment>
<dbReference type="PANTHER" id="PTHR24238:SF60">
    <property type="entry name" value="G-PROTEIN COUPLED RECEPTORS FAMILY 1 PROFILE DOMAIN-CONTAINING PROTEIN"/>
    <property type="match status" value="1"/>
</dbReference>
<dbReference type="PANTHER" id="PTHR24238">
    <property type="entry name" value="G-PROTEIN COUPLED RECEPTOR"/>
    <property type="match status" value="1"/>
</dbReference>
<dbReference type="PRINTS" id="PR00237">
    <property type="entry name" value="GPCRRHODOPSN"/>
</dbReference>
<dbReference type="Pfam" id="PF00001">
    <property type="entry name" value="7tm_1"/>
    <property type="match status" value="1"/>
</dbReference>
<evidence type="ECO:0000256" key="9">
    <source>
        <dbReference type="SAM" id="Phobius"/>
    </source>
</evidence>
<dbReference type="GO" id="GO:0004930">
    <property type="term" value="F:G protein-coupled receptor activity"/>
    <property type="evidence" value="ECO:0007669"/>
    <property type="project" value="UniProtKB-KW"/>
</dbReference>
<keyword evidence="3 9" id="KW-1133">Transmembrane helix</keyword>
<keyword evidence="6" id="KW-0675">Receptor</keyword>
<dbReference type="EMBL" id="JBGFUD010000100">
    <property type="protein sequence ID" value="MFH4973656.1"/>
    <property type="molecule type" value="Genomic_DNA"/>
</dbReference>
<protein>
    <recommendedName>
        <fullName evidence="10">G-protein coupled receptors family 1 profile domain-containing protein</fullName>
    </recommendedName>
</protein>
<evidence type="ECO:0000256" key="3">
    <source>
        <dbReference type="ARBA" id="ARBA00022989"/>
    </source>
</evidence>
<evidence type="ECO:0000256" key="6">
    <source>
        <dbReference type="ARBA" id="ARBA00023170"/>
    </source>
</evidence>
<keyword evidence="4" id="KW-0297">G-protein coupled receptor</keyword>
<feature type="transmembrane region" description="Helical" evidence="9">
    <location>
        <begin position="6"/>
        <end position="28"/>
    </location>
</feature>
<keyword evidence="5 9" id="KW-0472">Membrane</keyword>
<dbReference type="Gene3D" id="1.20.1070.10">
    <property type="entry name" value="Rhodopsin 7-helix transmembrane proteins"/>
    <property type="match status" value="1"/>
</dbReference>
<keyword evidence="2 9" id="KW-0812">Transmembrane</keyword>
<organism evidence="11 12">
    <name type="scientific">Gnathostoma spinigerum</name>
    <dbReference type="NCBI Taxonomy" id="75299"/>
    <lineage>
        <taxon>Eukaryota</taxon>
        <taxon>Metazoa</taxon>
        <taxon>Ecdysozoa</taxon>
        <taxon>Nematoda</taxon>
        <taxon>Chromadorea</taxon>
        <taxon>Rhabditida</taxon>
        <taxon>Spirurina</taxon>
        <taxon>Gnathostomatomorpha</taxon>
        <taxon>Gnathostomatoidea</taxon>
        <taxon>Gnathostomatidae</taxon>
        <taxon>Gnathostoma</taxon>
    </lineage>
</organism>
<dbReference type="SUPFAM" id="SSF81321">
    <property type="entry name" value="Family A G protein-coupled receptor-like"/>
    <property type="match status" value="1"/>
</dbReference>
<keyword evidence="12" id="KW-1185">Reference proteome</keyword>
<dbReference type="GO" id="GO:0016020">
    <property type="term" value="C:membrane"/>
    <property type="evidence" value="ECO:0007669"/>
    <property type="project" value="UniProtKB-SubCell"/>
</dbReference>
<dbReference type="PROSITE" id="PS50262">
    <property type="entry name" value="G_PROTEIN_RECEP_F1_2"/>
    <property type="match status" value="1"/>
</dbReference>
<dbReference type="AlphaFoldDB" id="A0ABD6E372"/>
<sequence>MYSMQLLQHACCLKILFLIPLAVMVFLYGHIITTLNRGTRLDSSFIPLSHHRPFHVPTDFGRRLSSPVPRNSGRDPSMQSTTPPAQRASMSAIYAATLVVPMHFSRPRTSSLHVPGEEQQYRSLQPTSSRSIDCTCFLRSNNQDKALSAVKKANRMLIALVILFAICWMPSFVWWMFVRTGDLLNQRIWSDSVNTVITILTYISTCTNPLTYCFLNQSFRQSLIQHLSGATVLKAKRIRRPSTVFISFV</sequence>
<dbReference type="Proteomes" id="UP001608902">
    <property type="component" value="Unassembled WGS sequence"/>
</dbReference>
<accession>A0ABD6E372</accession>
<feature type="transmembrane region" description="Helical" evidence="9">
    <location>
        <begin position="197"/>
        <end position="215"/>
    </location>
</feature>